<dbReference type="EMBL" id="CAJMWT010002560">
    <property type="protein sequence ID" value="CAE6446845.1"/>
    <property type="molecule type" value="Genomic_DNA"/>
</dbReference>
<evidence type="ECO:0000313" key="2">
    <source>
        <dbReference type="Proteomes" id="UP000663843"/>
    </source>
</evidence>
<dbReference type="Gene3D" id="1.25.40.10">
    <property type="entry name" value="Tetratricopeptide repeat domain"/>
    <property type="match status" value="1"/>
</dbReference>
<dbReference type="PANTHER" id="PTHR21529">
    <property type="entry name" value="MAMMARY TURMOR VIRUS RECEPTOR HOMOLOG 1, 2 MTVR1, 2"/>
    <property type="match status" value="1"/>
</dbReference>
<reference evidence="1" key="1">
    <citation type="submission" date="2021-01" db="EMBL/GenBank/DDBJ databases">
        <authorList>
            <person name="Kaushik A."/>
        </authorList>
    </citation>
    <scope>NUCLEOTIDE SEQUENCE</scope>
    <source>
        <strain evidence="1">AG2-2IIIB</strain>
    </source>
</reference>
<dbReference type="PANTHER" id="PTHR21529:SF4">
    <property type="entry name" value="TPR AND ANKYRIN REPEAT-CONTAINING PROTEIN 1"/>
    <property type="match status" value="1"/>
</dbReference>
<gene>
    <name evidence="1" type="ORF">RDB_LOCUS81953</name>
</gene>
<accession>A0A8H3GEH0</accession>
<comment type="caution">
    <text evidence="1">The sequence shown here is derived from an EMBL/GenBank/DDBJ whole genome shotgun (WGS) entry which is preliminary data.</text>
</comment>
<proteinExistence type="predicted"/>
<sequence>MDRLGDSKTSNAEEWILFAKTKFSDVIRDLIDLEPGLLEFLMSADENIRNSVRSSLCGAAFPTTRASWLNSISCLLFQRFLAFFNRIPPSLHLVDHAIDQACRQVMPYMVLLSAIGQIHLPSTKLEEEGSTNQKRREACTTMLGCQNTSAVNSQLFMVLELQYPTTLQELQEVETRVLQRLEELLRIIIDAFETPELAAHSRAFVFGTSQQDQQSTLPIDADSGAKKLGDLIAEKPQTFLGSSDCLARLACTPGRMVALGLNPAAGEQSSLIPSAKTDWELTGRNLFNEQNYSKAMFCFEKANLLVEHDIAAAFESRKQARISQVSQYFDKMTLCAMFTKAGAEFLGCATSTTGKQQTTCYLHAAECYLQAEDWTPAAKAYYTVHDFDMAARIFLRSGSIDEAVEIVKVHRTDMLESITEDIIGIARLEYFRTNQPQKAGGLFDKVDEQLEYMENYGFTRALIQVLEHHGRYDRARRAIEQALRDLWKLLPFGFTGDKRQNPAIDLLIDQLSCSKMLKDEETRELEVFQALCANNVDRLFALAQSHEKAASDLGEEYTCSTLPLLCFSHSSRLLVPHRNSTISDFIEKAKLALSYIGHLLQFARSLDISSPSTQKLLGFEPVESTVPREDKSYSLEFWVHSTSLMFEGAQNILGNAVIPSSSALGLSSLTITELDARRLALSVMYDAARSEVRKMHNSANLGLYLYPCLEFGIFGRCNRSECGRQEVNSRDLPHEQRQAFFNQRTRGLVLQIQIVHSYQVHSRQNEYERRDFRRTWARRLYENLMPYFSPLGSIVCIDIKRTPEFTDSIDAISTWCEDALHDLDPGFGPTNRFLSDVLVYLDISFRINRQTYISELHSKKLARPRDDLMIDRAGTIPGQYSIVHDFINFYHRKSQDVVSRAIRAVSHIVFKSLAIEANALVNMFEFIGREMIVQWRMYQRGCEGVFDQLMVPRSWAIDLLSRPPLPRQQGISSQGFFAALYKALEILRCYEPGSSPLYAFNGRLGLLARSVLIGRICRLIVVVANGFSIPATGKEQIQQKIAHSLSGPGDMHSVLCAGFLRADSWLKLWNAVRSSPLNRGADELVYLFHCREGENLPTIALVRSIAYENTKPELERLLSFVEPAQTTAKNQVDIDEGDRLASRVKCTHPLTTLEMKSGKRILLCYRQYTLRQRTRKAVELIWTCYRRYRLRHKILLIKIEEDPELRKLHEEYKNDVESIDCPLLCTRAFRSHERILLGLMPHVLLYLRGLEKINQQEKEETVERLPEAAYSELHSFRTRMDVCLTLSKKIKPLLHRIAPGSPALHQIDKLKEEVKQVDWLRSEIMRVFGEDIIPRSLEEHYALSVPVILFTDSLKSSYA</sequence>
<dbReference type="SUPFAM" id="SSF48452">
    <property type="entry name" value="TPR-like"/>
    <property type="match status" value="1"/>
</dbReference>
<evidence type="ECO:0000313" key="1">
    <source>
        <dbReference type="EMBL" id="CAE6446845.1"/>
    </source>
</evidence>
<dbReference type="InterPro" id="IPR039904">
    <property type="entry name" value="TRANK1"/>
</dbReference>
<dbReference type="Proteomes" id="UP000663843">
    <property type="component" value="Unassembled WGS sequence"/>
</dbReference>
<organism evidence="1 2">
    <name type="scientific">Rhizoctonia solani</name>
    <dbReference type="NCBI Taxonomy" id="456999"/>
    <lineage>
        <taxon>Eukaryota</taxon>
        <taxon>Fungi</taxon>
        <taxon>Dikarya</taxon>
        <taxon>Basidiomycota</taxon>
        <taxon>Agaricomycotina</taxon>
        <taxon>Agaricomycetes</taxon>
        <taxon>Cantharellales</taxon>
        <taxon>Ceratobasidiaceae</taxon>
        <taxon>Rhizoctonia</taxon>
    </lineage>
</organism>
<name>A0A8H3GEH0_9AGAM</name>
<protein>
    <submittedName>
        <fullName evidence="1">Uncharacterized protein</fullName>
    </submittedName>
</protein>
<dbReference type="InterPro" id="IPR011990">
    <property type="entry name" value="TPR-like_helical_dom_sf"/>
</dbReference>